<comment type="caution">
    <text evidence="9">The sequence shown here is derived from an EMBL/GenBank/DDBJ whole genome shotgun (WGS) entry which is preliminary data.</text>
</comment>
<keyword evidence="3" id="KW-0963">Cytoplasm</keyword>
<dbReference type="SMART" id="SM00220">
    <property type="entry name" value="S_TKc"/>
    <property type="match status" value="1"/>
</dbReference>
<dbReference type="EMBL" id="JARQZJ010000003">
    <property type="protein sequence ID" value="KAK9870541.1"/>
    <property type="molecule type" value="Genomic_DNA"/>
</dbReference>
<dbReference type="GO" id="GO:0003779">
    <property type="term" value="F:actin binding"/>
    <property type="evidence" value="ECO:0007669"/>
    <property type="project" value="UniProtKB-KW"/>
</dbReference>
<evidence type="ECO:0000256" key="7">
    <source>
        <dbReference type="ARBA" id="ARBA00023273"/>
    </source>
</evidence>
<evidence type="ECO:0000256" key="5">
    <source>
        <dbReference type="ARBA" id="ARBA00023203"/>
    </source>
</evidence>
<sequence>MSAQGALKLNSFPEPGDRFKLDEVIRVSSFGKTYIAKDTQESDRLVVVKIQEITALNEKYLKDECKLLRDVSSHPNIIDFYEIFCIKNELMIVTEYCEGGPILKIVNDLLEKNRRMKEEHIAHILKEVVKASSYLHEKHIIHRDIKASNIFLTKNGEVKIGGFGLSISLASTFGRSSSAIGSPDWMAPEVIQAKDAESLNYDNRSDVWSVGITAIELGDGKTPFKDMHPTRVLFQVVRNPPPTLYRTSNWSENYNDFIAECLVKNPEHRPYMTELMGHPFMEEVPENNYHLSTELTSLIMPSSQRAFTTQDDVHVMNNILWDGENRNDGPMYVEDLAALDEIEKVQLCPRLNNDLTTSNTRHM</sequence>
<dbReference type="PANTHER" id="PTHR46256">
    <property type="entry name" value="AGAP011099-PA"/>
    <property type="match status" value="1"/>
</dbReference>
<keyword evidence="7" id="KW-0966">Cell projection</keyword>
<comment type="subcellular location">
    <subcellularLocation>
        <location evidence="2">Cell projection</location>
    </subcellularLocation>
    <subcellularLocation>
        <location evidence="1">Cytoplasm</location>
        <location evidence="1">Cytoskeleton</location>
    </subcellularLocation>
</comment>
<evidence type="ECO:0000256" key="3">
    <source>
        <dbReference type="ARBA" id="ARBA00022490"/>
    </source>
</evidence>
<accession>A0AAW1TRZ5</accession>
<name>A0AAW1TRZ5_9CUCU</name>
<dbReference type="GO" id="GO:0042995">
    <property type="term" value="C:cell projection"/>
    <property type="evidence" value="ECO:0007669"/>
    <property type="project" value="UniProtKB-SubCell"/>
</dbReference>
<dbReference type="SUPFAM" id="SSF56112">
    <property type="entry name" value="Protein kinase-like (PK-like)"/>
    <property type="match status" value="1"/>
</dbReference>
<dbReference type="Proteomes" id="UP001431783">
    <property type="component" value="Unassembled WGS sequence"/>
</dbReference>
<organism evidence="9 10">
    <name type="scientific">Henosepilachna vigintioctopunctata</name>
    <dbReference type="NCBI Taxonomy" id="420089"/>
    <lineage>
        <taxon>Eukaryota</taxon>
        <taxon>Metazoa</taxon>
        <taxon>Ecdysozoa</taxon>
        <taxon>Arthropoda</taxon>
        <taxon>Hexapoda</taxon>
        <taxon>Insecta</taxon>
        <taxon>Pterygota</taxon>
        <taxon>Neoptera</taxon>
        <taxon>Endopterygota</taxon>
        <taxon>Coleoptera</taxon>
        <taxon>Polyphaga</taxon>
        <taxon>Cucujiformia</taxon>
        <taxon>Coccinelloidea</taxon>
        <taxon>Coccinellidae</taxon>
        <taxon>Epilachninae</taxon>
        <taxon>Epilachnini</taxon>
        <taxon>Henosepilachna</taxon>
    </lineage>
</organism>
<feature type="domain" description="Protein kinase" evidence="8">
    <location>
        <begin position="19"/>
        <end position="281"/>
    </location>
</feature>
<dbReference type="GO" id="GO:0030832">
    <property type="term" value="P:regulation of actin filament length"/>
    <property type="evidence" value="ECO:0007669"/>
    <property type="project" value="TreeGrafter"/>
</dbReference>
<keyword evidence="4" id="KW-0677">Repeat</keyword>
<protein>
    <recommendedName>
        <fullName evidence="8">Protein kinase domain-containing protein</fullName>
    </recommendedName>
</protein>
<dbReference type="GO" id="GO:0005524">
    <property type="term" value="F:ATP binding"/>
    <property type="evidence" value="ECO:0007669"/>
    <property type="project" value="InterPro"/>
</dbReference>
<keyword evidence="5" id="KW-0009">Actin-binding</keyword>
<evidence type="ECO:0000313" key="10">
    <source>
        <dbReference type="Proteomes" id="UP001431783"/>
    </source>
</evidence>
<dbReference type="Pfam" id="PF00069">
    <property type="entry name" value="Pkinase"/>
    <property type="match status" value="1"/>
</dbReference>
<reference evidence="9 10" key="1">
    <citation type="submission" date="2023-03" db="EMBL/GenBank/DDBJ databases">
        <title>Genome insight into feeding habits of ladybird beetles.</title>
        <authorList>
            <person name="Li H.-S."/>
            <person name="Huang Y.-H."/>
            <person name="Pang H."/>
        </authorList>
    </citation>
    <scope>NUCLEOTIDE SEQUENCE [LARGE SCALE GENOMIC DNA]</scope>
    <source>
        <strain evidence="9">SYSU_2023b</strain>
        <tissue evidence="9">Whole body</tissue>
    </source>
</reference>
<evidence type="ECO:0000256" key="1">
    <source>
        <dbReference type="ARBA" id="ARBA00004245"/>
    </source>
</evidence>
<dbReference type="GO" id="GO:0004674">
    <property type="term" value="F:protein serine/threonine kinase activity"/>
    <property type="evidence" value="ECO:0007669"/>
    <property type="project" value="TreeGrafter"/>
</dbReference>
<dbReference type="InterPro" id="IPR011009">
    <property type="entry name" value="Kinase-like_dom_sf"/>
</dbReference>
<evidence type="ECO:0000256" key="4">
    <source>
        <dbReference type="ARBA" id="ARBA00022737"/>
    </source>
</evidence>
<evidence type="ECO:0000256" key="2">
    <source>
        <dbReference type="ARBA" id="ARBA00004316"/>
    </source>
</evidence>
<dbReference type="PROSITE" id="PS00108">
    <property type="entry name" value="PROTEIN_KINASE_ST"/>
    <property type="match status" value="1"/>
</dbReference>
<dbReference type="GO" id="GO:0005856">
    <property type="term" value="C:cytoskeleton"/>
    <property type="evidence" value="ECO:0007669"/>
    <property type="project" value="UniProtKB-SubCell"/>
</dbReference>
<evidence type="ECO:0000313" key="9">
    <source>
        <dbReference type="EMBL" id="KAK9870541.1"/>
    </source>
</evidence>
<dbReference type="InterPro" id="IPR008271">
    <property type="entry name" value="Ser/Thr_kinase_AS"/>
</dbReference>
<keyword evidence="10" id="KW-1185">Reference proteome</keyword>
<dbReference type="GO" id="GO:0000146">
    <property type="term" value="F:microfilament motor activity"/>
    <property type="evidence" value="ECO:0007669"/>
    <property type="project" value="TreeGrafter"/>
</dbReference>
<dbReference type="PANTHER" id="PTHR46256:SF2">
    <property type="entry name" value="NEITHER INACTIVATION NOR AFTERPOTENTIAL PROTEIN C"/>
    <property type="match status" value="1"/>
</dbReference>
<dbReference type="InterPro" id="IPR000719">
    <property type="entry name" value="Prot_kinase_dom"/>
</dbReference>
<dbReference type="Gene3D" id="1.10.510.10">
    <property type="entry name" value="Transferase(Phosphotransferase) domain 1"/>
    <property type="match status" value="1"/>
</dbReference>
<proteinExistence type="predicted"/>
<keyword evidence="6" id="KW-0206">Cytoskeleton</keyword>
<dbReference type="InterPro" id="IPR052409">
    <property type="entry name" value="Myosin-III_kinase_activity"/>
</dbReference>
<evidence type="ECO:0000259" key="8">
    <source>
        <dbReference type="PROSITE" id="PS50011"/>
    </source>
</evidence>
<dbReference type="PROSITE" id="PS50011">
    <property type="entry name" value="PROTEIN_KINASE_DOM"/>
    <property type="match status" value="1"/>
</dbReference>
<gene>
    <name evidence="9" type="ORF">WA026_008103</name>
</gene>
<dbReference type="AlphaFoldDB" id="A0AAW1TRZ5"/>
<evidence type="ECO:0000256" key="6">
    <source>
        <dbReference type="ARBA" id="ARBA00023212"/>
    </source>
</evidence>